<dbReference type="Proteomes" id="UP000823405">
    <property type="component" value="Unassembled WGS sequence"/>
</dbReference>
<sequence length="85" mass="9397">MTAKKLSQQFSRIRTAEVVATFAASSNWNPRGKPQDWFVEIAQLLAKLNKEIDDGLVLSSQAIAADLPNDGTEDDDDTSDDDEDR</sequence>
<keyword evidence="3" id="KW-1185">Reference proteome</keyword>
<accession>A0A9P6QNI6</accession>
<gene>
    <name evidence="2" type="ORF">BGZ97_008257</name>
</gene>
<evidence type="ECO:0000313" key="2">
    <source>
        <dbReference type="EMBL" id="KAG0284239.1"/>
    </source>
</evidence>
<proteinExistence type="predicted"/>
<name>A0A9P6QNI6_9FUNG</name>
<evidence type="ECO:0000313" key="3">
    <source>
        <dbReference type="Proteomes" id="UP000823405"/>
    </source>
</evidence>
<dbReference type="OrthoDB" id="10261556at2759"/>
<protein>
    <submittedName>
        <fullName evidence="2">Uncharacterized protein</fullName>
    </submittedName>
</protein>
<dbReference type="EMBL" id="JAAAIN010003742">
    <property type="protein sequence ID" value="KAG0284239.1"/>
    <property type="molecule type" value="Genomic_DNA"/>
</dbReference>
<reference evidence="2" key="1">
    <citation type="journal article" date="2020" name="Fungal Divers.">
        <title>Resolving the Mortierellaceae phylogeny through synthesis of multi-gene phylogenetics and phylogenomics.</title>
        <authorList>
            <person name="Vandepol N."/>
            <person name="Liber J."/>
            <person name="Desiro A."/>
            <person name="Na H."/>
            <person name="Kennedy M."/>
            <person name="Barry K."/>
            <person name="Grigoriev I.V."/>
            <person name="Miller A.N."/>
            <person name="O'Donnell K."/>
            <person name="Stajich J.E."/>
            <person name="Bonito G."/>
        </authorList>
    </citation>
    <scope>NUCLEOTIDE SEQUENCE</scope>
    <source>
        <strain evidence="2">NVP60</strain>
    </source>
</reference>
<evidence type="ECO:0000256" key="1">
    <source>
        <dbReference type="SAM" id="MobiDB-lite"/>
    </source>
</evidence>
<organism evidence="2 3">
    <name type="scientific">Linnemannia gamsii</name>
    <dbReference type="NCBI Taxonomy" id="64522"/>
    <lineage>
        <taxon>Eukaryota</taxon>
        <taxon>Fungi</taxon>
        <taxon>Fungi incertae sedis</taxon>
        <taxon>Mucoromycota</taxon>
        <taxon>Mortierellomycotina</taxon>
        <taxon>Mortierellomycetes</taxon>
        <taxon>Mortierellales</taxon>
        <taxon>Mortierellaceae</taxon>
        <taxon>Linnemannia</taxon>
    </lineage>
</organism>
<feature type="compositionally biased region" description="Acidic residues" evidence="1">
    <location>
        <begin position="71"/>
        <end position="85"/>
    </location>
</feature>
<feature type="region of interest" description="Disordered" evidence="1">
    <location>
        <begin position="63"/>
        <end position="85"/>
    </location>
</feature>
<dbReference type="AlphaFoldDB" id="A0A9P6QNI6"/>
<comment type="caution">
    <text evidence="2">The sequence shown here is derived from an EMBL/GenBank/DDBJ whole genome shotgun (WGS) entry which is preliminary data.</text>
</comment>